<comment type="similarity">
    <text evidence="2">Belongs to the binding-protein-dependent transport system permease family. HisMQ subfamily.</text>
</comment>
<protein>
    <submittedName>
        <fullName evidence="11">Amino acid ABC transporter permease</fullName>
    </submittedName>
</protein>
<reference evidence="11 12" key="1">
    <citation type="journal article" date="2024" name="Chem. Sci.">
        <title>Discovery of megapolipeptins by genome mining of a Burkholderiales bacteria collection.</title>
        <authorList>
            <person name="Paulo B.S."/>
            <person name="Recchia M.J.J."/>
            <person name="Lee S."/>
            <person name="Fergusson C.H."/>
            <person name="Romanowski S.B."/>
            <person name="Hernandez A."/>
            <person name="Krull N."/>
            <person name="Liu D.Y."/>
            <person name="Cavanagh H."/>
            <person name="Bos A."/>
            <person name="Gray C.A."/>
            <person name="Murphy B.T."/>
            <person name="Linington R.G."/>
            <person name="Eustaquio A.S."/>
        </authorList>
    </citation>
    <scope>NUCLEOTIDE SEQUENCE [LARGE SCALE GENOMIC DNA]</scope>
    <source>
        <strain evidence="11 12">RL21-008-BIB-A</strain>
    </source>
</reference>
<evidence type="ECO:0000256" key="1">
    <source>
        <dbReference type="ARBA" id="ARBA00004429"/>
    </source>
</evidence>
<keyword evidence="6" id="KW-0029">Amino-acid transport</keyword>
<evidence type="ECO:0000256" key="6">
    <source>
        <dbReference type="ARBA" id="ARBA00022970"/>
    </source>
</evidence>
<keyword evidence="12" id="KW-1185">Reference proteome</keyword>
<dbReference type="InterPro" id="IPR010065">
    <property type="entry name" value="AA_ABC_transptr_permease_3TM"/>
</dbReference>
<dbReference type="InterPro" id="IPR000515">
    <property type="entry name" value="MetI-like"/>
</dbReference>
<accession>A0ABW9AFL8</accession>
<keyword evidence="5 9" id="KW-0812">Transmembrane</keyword>
<evidence type="ECO:0000256" key="4">
    <source>
        <dbReference type="ARBA" id="ARBA00022475"/>
    </source>
</evidence>
<evidence type="ECO:0000256" key="2">
    <source>
        <dbReference type="ARBA" id="ARBA00010072"/>
    </source>
</evidence>
<evidence type="ECO:0000256" key="5">
    <source>
        <dbReference type="ARBA" id="ARBA00022692"/>
    </source>
</evidence>
<sequence>MDFDVHYIYAQLPALWRGLLMTLEVSCLSIAISVLVGIAGAAIKVMRVPLLTPAINAYVEFIRNTPLLAQMFFIYFGLPGIGLTLSLFWSGVLTLSLWAGAYQIENIRGGLNTVRAGLQNASFALGMRPWQYMRLIAMPLALRTSQASVLNTSISCLKNSCFLQAVGLAEITYVAMDKVAMDFRTLEMMLVLGVTYLTLVLLMSLLSAWLEHRLHKPFRM</sequence>
<evidence type="ECO:0000259" key="10">
    <source>
        <dbReference type="PROSITE" id="PS50928"/>
    </source>
</evidence>
<dbReference type="CDD" id="cd06261">
    <property type="entry name" value="TM_PBP2"/>
    <property type="match status" value="1"/>
</dbReference>
<evidence type="ECO:0000256" key="7">
    <source>
        <dbReference type="ARBA" id="ARBA00022989"/>
    </source>
</evidence>
<dbReference type="Gene3D" id="1.10.3720.10">
    <property type="entry name" value="MetI-like"/>
    <property type="match status" value="1"/>
</dbReference>
<keyword evidence="7 9" id="KW-1133">Transmembrane helix</keyword>
<evidence type="ECO:0000313" key="12">
    <source>
        <dbReference type="Proteomes" id="UP001629246"/>
    </source>
</evidence>
<comment type="caution">
    <text evidence="11">The sequence shown here is derived from an EMBL/GenBank/DDBJ whole genome shotgun (WGS) entry which is preliminary data.</text>
</comment>
<dbReference type="Pfam" id="PF00528">
    <property type="entry name" value="BPD_transp_1"/>
    <property type="match status" value="1"/>
</dbReference>
<gene>
    <name evidence="11" type="ORF">PQR62_24040</name>
</gene>
<dbReference type="Proteomes" id="UP001629246">
    <property type="component" value="Unassembled WGS sequence"/>
</dbReference>
<comment type="subcellular location">
    <subcellularLocation>
        <location evidence="1">Cell inner membrane</location>
        <topology evidence="1">Multi-pass membrane protein</topology>
    </subcellularLocation>
    <subcellularLocation>
        <location evidence="9">Cell membrane</location>
        <topology evidence="9">Multi-pass membrane protein</topology>
    </subcellularLocation>
</comment>
<proteinExistence type="inferred from homology"/>
<dbReference type="NCBIfam" id="TIGR01726">
    <property type="entry name" value="HEQRo_perm_3TM"/>
    <property type="match status" value="1"/>
</dbReference>
<dbReference type="EMBL" id="JAQQFM010000014">
    <property type="protein sequence ID" value="MFL9927366.1"/>
    <property type="molecule type" value="Genomic_DNA"/>
</dbReference>
<evidence type="ECO:0000256" key="8">
    <source>
        <dbReference type="ARBA" id="ARBA00023136"/>
    </source>
</evidence>
<dbReference type="SUPFAM" id="SSF161098">
    <property type="entry name" value="MetI-like"/>
    <property type="match status" value="1"/>
</dbReference>
<evidence type="ECO:0000256" key="3">
    <source>
        <dbReference type="ARBA" id="ARBA00022448"/>
    </source>
</evidence>
<feature type="transmembrane region" description="Helical" evidence="9">
    <location>
        <begin position="20"/>
        <end position="46"/>
    </location>
</feature>
<dbReference type="InterPro" id="IPR035906">
    <property type="entry name" value="MetI-like_sf"/>
</dbReference>
<dbReference type="PANTHER" id="PTHR30614">
    <property type="entry name" value="MEMBRANE COMPONENT OF AMINO ACID ABC TRANSPORTER"/>
    <property type="match status" value="1"/>
</dbReference>
<dbReference type="PROSITE" id="PS50928">
    <property type="entry name" value="ABC_TM1"/>
    <property type="match status" value="1"/>
</dbReference>
<feature type="transmembrane region" description="Helical" evidence="9">
    <location>
        <begin position="188"/>
        <end position="210"/>
    </location>
</feature>
<dbReference type="InterPro" id="IPR043429">
    <property type="entry name" value="ArtM/GltK/GlnP/TcyL/YhdX-like"/>
</dbReference>
<feature type="domain" description="ABC transmembrane type-1" evidence="10">
    <location>
        <begin position="19"/>
        <end position="207"/>
    </location>
</feature>
<feature type="transmembrane region" description="Helical" evidence="9">
    <location>
        <begin position="67"/>
        <end position="89"/>
    </location>
</feature>
<evidence type="ECO:0000313" key="11">
    <source>
        <dbReference type="EMBL" id="MFL9927366.1"/>
    </source>
</evidence>
<keyword evidence="8 9" id="KW-0472">Membrane</keyword>
<name>A0ABW9AFL8_9BURK</name>
<dbReference type="RefSeq" id="WP_408160607.1">
    <property type="nucleotide sequence ID" value="NZ_JAQQFM010000014.1"/>
</dbReference>
<dbReference type="PANTHER" id="PTHR30614:SF0">
    <property type="entry name" value="L-CYSTINE TRANSPORT SYSTEM PERMEASE PROTEIN TCYL"/>
    <property type="match status" value="1"/>
</dbReference>
<keyword evidence="3 9" id="KW-0813">Transport</keyword>
<organism evidence="11 12">
    <name type="scientific">Herbaspirillum lusitanum</name>
    <dbReference type="NCBI Taxonomy" id="213312"/>
    <lineage>
        <taxon>Bacteria</taxon>
        <taxon>Pseudomonadati</taxon>
        <taxon>Pseudomonadota</taxon>
        <taxon>Betaproteobacteria</taxon>
        <taxon>Burkholderiales</taxon>
        <taxon>Oxalobacteraceae</taxon>
        <taxon>Herbaspirillum</taxon>
    </lineage>
</organism>
<keyword evidence="4" id="KW-1003">Cell membrane</keyword>
<evidence type="ECO:0000256" key="9">
    <source>
        <dbReference type="RuleBase" id="RU363032"/>
    </source>
</evidence>